<sequence length="178" mass="18799">MKKLFQKQRGFTQHHFDSGDVSDKFNVSFLSKKKSGAGFTLLEILLVVAAIGILAGIVIIAINPGKQLGDTRNAQRKVDVNTILNAVYQYSLDNNGYLPAAITTTDTAICLDTGTCTGLVELSGDLVPTYIVSMPVDPSLTATAGDTTGYTISKDATTGRVTITAPNAESGATINITR</sequence>
<feature type="transmembrane region" description="Helical" evidence="1">
    <location>
        <begin position="39"/>
        <end position="62"/>
    </location>
</feature>
<evidence type="ECO:0008006" key="4">
    <source>
        <dbReference type="Google" id="ProtNLM"/>
    </source>
</evidence>
<dbReference type="NCBIfam" id="TIGR02532">
    <property type="entry name" value="IV_pilin_GFxxxE"/>
    <property type="match status" value="1"/>
</dbReference>
<evidence type="ECO:0000256" key="1">
    <source>
        <dbReference type="SAM" id="Phobius"/>
    </source>
</evidence>
<dbReference type="PROSITE" id="PS00409">
    <property type="entry name" value="PROKAR_NTER_METHYL"/>
    <property type="match status" value="1"/>
</dbReference>
<dbReference type="EMBL" id="MHIM01000004">
    <property type="protein sequence ID" value="OGY53126.1"/>
    <property type="molecule type" value="Genomic_DNA"/>
</dbReference>
<dbReference type="SUPFAM" id="SSF54523">
    <property type="entry name" value="Pili subunits"/>
    <property type="match status" value="1"/>
</dbReference>
<evidence type="ECO:0000313" key="3">
    <source>
        <dbReference type="Proteomes" id="UP000177376"/>
    </source>
</evidence>
<keyword evidence="1" id="KW-0812">Transmembrane</keyword>
<keyword evidence="1" id="KW-0472">Membrane</keyword>
<keyword evidence="1" id="KW-1133">Transmembrane helix</keyword>
<evidence type="ECO:0000313" key="2">
    <source>
        <dbReference type="EMBL" id="OGY53126.1"/>
    </source>
</evidence>
<reference evidence="2 3" key="1">
    <citation type="journal article" date="2016" name="Nat. Commun.">
        <title>Thousands of microbial genomes shed light on interconnected biogeochemical processes in an aquifer system.</title>
        <authorList>
            <person name="Anantharaman K."/>
            <person name="Brown C.T."/>
            <person name="Hug L.A."/>
            <person name="Sharon I."/>
            <person name="Castelle C.J."/>
            <person name="Probst A.J."/>
            <person name="Thomas B.C."/>
            <person name="Singh A."/>
            <person name="Wilkins M.J."/>
            <person name="Karaoz U."/>
            <person name="Brodie E.L."/>
            <person name="Williams K.H."/>
            <person name="Hubbard S.S."/>
            <person name="Banfield J.F."/>
        </authorList>
    </citation>
    <scope>NUCLEOTIDE SEQUENCE [LARGE SCALE GENOMIC DNA]</scope>
</reference>
<accession>A0A1G1YMV0</accession>
<protein>
    <recommendedName>
        <fullName evidence="4">Type II secretion system protein GspG C-terminal domain-containing protein</fullName>
    </recommendedName>
</protein>
<gene>
    <name evidence="2" type="ORF">A3A02_00215</name>
</gene>
<dbReference type="InterPro" id="IPR045584">
    <property type="entry name" value="Pilin-like"/>
</dbReference>
<dbReference type="Gene3D" id="3.30.700.10">
    <property type="entry name" value="Glycoprotein, Type 4 Pilin"/>
    <property type="match status" value="1"/>
</dbReference>
<dbReference type="InterPro" id="IPR012902">
    <property type="entry name" value="N_methyl_site"/>
</dbReference>
<organism evidence="2 3">
    <name type="scientific">Candidatus Buchananbacteria bacterium RIFCSPLOWO2_01_FULL_39_33</name>
    <dbReference type="NCBI Taxonomy" id="1797543"/>
    <lineage>
        <taxon>Bacteria</taxon>
        <taxon>Candidatus Buchananiibacteriota</taxon>
    </lineage>
</organism>
<name>A0A1G1YMV0_9BACT</name>
<dbReference type="AlphaFoldDB" id="A0A1G1YMV0"/>
<dbReference type="Proteomes" id="UP000177376">
    <property type="component" value="Unassembled WGS sequence"/>
</dbReference>
<comment type="caution">
    <text evidence="2">The sequence shown here is derived from an EMBL/GenBank/DDBJ whole genome shotgun (WGS) entry which is preliminary data.</text>
</comment>
<proteinExistence type="predicted"/>